<dbReference type="AlphaFoldDB" id="A0AAD5YKZ7"/>
<organism evidence="2 3">
    <name type="scientific">Leucocoprinus birnbaumii</name>
    <dbReference type="NCBI Taxonomy" id="56174"/>
    <lineage>
        <taxon>Eukaryota</taxon>
        <taxon>Fungi</taxon>
        <taxon>Dikarya</taxon>
        <taxon>Basidiomycota</taxon>
        <taxon>Agaricomycotina</taxon>
        <taxon>Agaricomycetes</taxon>
        <taxon>Agaricomycetidae</taxon>
        <taxon>Agaricales</taxon>
        <taxon>Agaricineae</taxon>
        <taxon>Agaricaceae</taxon>
        <taxon>Leucocoprinus</taxon>
    </lineage>
</organism>
<keyword evidence="3" id="KW-1185">Reference proteome</keyword>
<feature type="compositionally biased region" description="Polar residues" evidence="1">
    <location>
        <begin position="144"/>
        <end position="166"/>
    </location>
</feature>
<accession>A0AAD5YKZ7</accession>
<evidence type="ECO:0000256" key="1">
    <source>
        <dbReference type="SAM" id="MobiDB-lite"/>
    </source>
</evidence>
<sequence>MDGTQALFEGLCDGLTEFDLESGQQQSAVFYQACRVIGGDDNLIVPAEGATRVIRAFEVENGSRNVLVGPAGPQTGLPYEEVYQIKDGNGNNLISPSRPELVDIATKYYYQKGQNEAPTSAARSNAENTALVKRKKRKGKRSQTAHPSPSPGMTQQNSYAGSSNTVLGDARGEEKHARRPSQLTGPPPPPVKAKISNSSADSSKSRRRSHV</sequence>
<gene>
    <name evidence="2" type="ORF">NP233_g11829</name>
</gene>
<feature type="compositionally biased region" description="Polar residues" evidence="1">
    <location>
        <begin position="115"/>
        <end position="128"/>
    </location>
</feature>
<name>A0AAD5YKZ7_9AGAR</name>
<dbReference type="EMBL" id="JANIEX010001515">
    <property type="protein sequence ID" value="KAJ3557084.1"/>
    <property type="molecule type" value="Genomic_DNA"/>
</dbReference>
<evidence type="ECO:0000313" key="2">
    <source>
        <dbReference type="EMBL" id="KAJ3557084.1"/>
    </source>
</evidence>
<evidence type="ECO:0000313" key="3">
    <source>
        <dbReference type="Proteomes" id="UP001213000"/>
    </source>
</evidence>
<comment type="caution">
    <text evidence="2">The sequence shown here is derived from an EMBL/GenBank/DDBJ whole genome shotgun (WGS) entry which is preliminary data.</text>
</comment>
<protein>
    <submittedName>
        <fullName evidence="2">Uncharacterized protein</fullName>
    </submittedName>
</protein>
<dbReference type="Proteomes" id="UP001213000">
    <property type="component" value="Unassembled WGS sequence"/>
</dbReference>
<reference evidence="2" key="1">
    <citation type="submission" date="2022-07" db="EMBL/GenBank/DDBJ databases">
        <title>Genome Sequence of Leucocoprinus birnbaumii.</title>
        <authorList>
            <person name="Buettner E."/>
        </authorList>
    </citation>
    <scope>NUCLEOTIDE SEQUENCE</scope>
    <source>
        <strain evidence="2">VT141</strain>
    </source>
</reference>
<feature type="region of interest" description="Disordered" evidence="1">
    <location>
        <begin position="115"/>
        <end position="211"/>
    </location>
</feature>
<feature type="compositionally biased region" description="Basic residues" evidence="1">
    <location>
        <begin position="132"/>
        <end position="143"/>
    </location>
</feature>
<proteinExistence type="predicted"/>